<geneLocation type="plasmid" evidence="3">
    <name>pslun1</name>
</geneLocation>
<dbReference type="KEGG" id="slk:SLUN_38580"/>
<dbReference type="OrthoDB" id="4223748at2"/>
<name>A0A2R4TFP5_9ACTN</name>
<dbReference type="AlphaFoldDB" id="A0A2R4TFP5"/>
<dbReference type="GeneID" id="55661141"/>
<proteinExistence type="predicted"/>
<sequence>MPESSQERMAELVSQAWAEALGMACSDREHGQQAPGAISAAALRTHGALCAGLGRGVPVTALSAQPMVRGLATFLAVYAAAEAAVKAETGAGRGPGEPPDAGPGTRRRR</sequence>
<feature type="region of interest" description="Disordered" evidence="1">
    <location>
        <begin position="87"/>
        <end position="109"/>
    </location>
</feature>
<keyword evidence="3" id="KW-1185">Reference proteome</keyword>
<organism evidence="2 3">
    <name type="scientific">Streptomyces lunaelactis</name>
    <dbReference type="NCBI Taxonomy" id="1535768"/>
    <lineage>
        <taxon>Bacteria</taxon>
        <taxon>Bacillati</taxon>
        <taxon>Actinomycetota</taxon>
        <taxon>Actinomycetes</taxon>
        <taxon>Kitasatosporales</taxon>
        <taxon>Streptomycetaceae</taxon>
        <taxon>Streptomyces</taxon>
    </lineage>
</organism>
<dbReference type="InterPro" id="IPR036736">
    <property type="entry name" value="ACP-like_sf"/>
</dbReference>
<dbReference type="Gene3D" id="1.10.1200.10">
    <property type="entry name" value="ACP-like"/>
    <property type="match status" value="1"/>
</dbReference>
<gene>
    <name evidence="2" type="ORF">SLUN_38580</name>
</gene>
<accession>A0A2R4TFP5</accession>
<dbReference type="Proteomes" id="UP000244201">
    <property type="component" value="Plasmid pSLUN1"/>
</dbReference>
<keyword evidence="2" id="KW-0614">Plasmid</keyword>
<protein>
    <submittedName>
        <fullName evidence="2">Uncharacterized protein</fullName>
    </submittedName>
</protein>
<dbReference type="EMBL" id="CP026305">
    <property type="protein sequence ID" value="AVZ77941.1"/>
    <property type="molecule type" value="Genomic_DNA"/>
</dbReference>
<evidence type="ECO:0000313" key="2">
    <source>
        <dbReference type="EMBL" id="AVZ77941.1"/>
    </source>
</evidence>
<reference evidence="2 3" key="1">
    <citation type="submission" date="2018-01" db="EMBL/GenBank/DDBJ databases">
        <title>Complete genome sequence of Streptomyces lunaelactis MM109T, a Ferroverdin A producer isolated from cave moonmilk deposits.</title>
        <authorList>
            <person name="Naome A."/>
            <person name="Martinet L."/>
            <person name="Maciejewska M."/>
            <person name="Anderssen S."/>
            <person name="Adam D."/>
            <person name="Tenconi E."/>
            <person name="Deflandre B."/>
            <person name="Arguelles-Arias A."/>
            <person name="Calusinska M."/>
            <person name="Copieters W."/>
            <person name="Karim L."/>
            <person name="Hanikenne M."/>
            <person name="Baurain D."/>
            <person name="van Wezel G."/>
            <person name="Smargiasso N."/>
            <person name="de Pauw E."/>
            <person name="Delfosse P."/>
            <person name="Rigali S."/>
        </authorList>
    </citation>
    <scope>NUCLEOTIDE SEQUENCE [LARGE SCALE GENOMIC DNA]</scope>
    <source>
        <strain evidence="2 3">MM109</strain>
        <plasmid evidence="3">Plasmid pslun1</plasmid>
    </source>
</reference>
<evidence type="ECO:0000313" key="3">
    <source>
        <dbReference type="Proteomes" id="UP000244201"/>
    </source>
</evidence>
<dbReference type="RefSeq" id="WP_108155229.1">
    <property type="nucleotide sequence ID" value="NZ_CP026305.1"/>
</dbReference>
<evidence type="ECO:0000256" key="1">
    <source>
        <dbReference type="SAM" id="MobiDB-lite"/>
    </source>
</evidence>